<evidence type="ECO:0000256" key="6">
    <source>
        <dbReference type="ARBA" id="ARBA00022970"/>
    </source>
</evidence>
<dbReference type="InterPro" id="IPR052156">
    <property type="entry name" value="BCAA_Transport_ATP-bd_LivF"/>
</dbReference>
<dbReference type="InterPro" id="IPR003593">
    <property type="entry name" value="AAA+_ATPase"/>
</dbReference>
<dbReference type="AlphaFoldDB" id="A0AA43AZ42"/>
<evidence type="ECO:0000256" key="4">
    <source>
        <dbReference type="ARBA" id="ARBA00022741"/>
    </source>
</evidence>
<reference evidence="8" key="1">
    <citation type="submission" date="2022-09" db="EMBL/GenBank/DDBJ databases">
        <title>Intensive care unit water sources are persistently colonized with multi-drug resistant bacteria and are the site of extensive horizontal gene transfer of antibiotic resistance genes.</title>
        <authorList>
            <person name="Diorio-Toth L."/>
        </authorList>
    </citation>
    <scope>NUCLEOTIDE SEQUENCE</scope>
    <source>
        <strain evidence="8">GD03686</strain>
    </source>
</reference>
<dbReference type="GO" id="GO:0016887">
    <property type="term" value="F:ATP hydrolysis activity"/>
    <property type="evidence" value="ECO:0007669"/>
    <property type="project" value="InterPro"/>
</dbReference>
<evidence type="ECO:0000256" key="2">
    <source>
        <dbReference type="ARBA" id="ARBA00022448"/>
    </source>
</evidence>
<keyword evidence="4" id="KW-0547">Nucleotide-binding</keyword>
<evidence type="ECO:0000256" key="1">
    <source>
        <dbReference type="ARBA" id="ARBA00005417"/>
    </source>
</evidence>
<name>A0AA43AZ42_9BURK</name>
<dbReference type="Proteomes" id="UP001161294">
    <property type="component" value="Unassembled WGS sequence"/>
</dbReference>
<keyword evidence="2" id="KW-0813">Transport</keyword>
<dbReference type="PANTHER" id="PTHR43820:SF2">
    <property type="entry name" value="ABC TRANSPORTER ATP-BINDING PROTEIN"/>
    <property type="match status" value="1"/>
</dbReference>
<keyword evidence="3" id="KW-0472">Membrane</keyword>
<dbReference type="InterPro" id="IPR003439">
    <property type="entry name" value="ABC_transporter-like_ATP-bd"/>
</dbReference>
<dbReference type="GO" id="GO:0015807">
    <property type="term" value="P:L-amino acid transport"/>
    <property type="evidence" value="ECO:0007669"/>
    <property type="project" value="TreeGrafter"/>
</dbReference>
<proteinExistence type="inferred from homology"/>
<comment type="similarity">
    <text evidence="1">Belongs to the ABC transporter superfamily.</text>
</comment>
<protein>
    <submittedName>
        <fullName evidence="8">ABC transporter ATP-binding protein</fullName>
    </submittedName>
</protein>
<dbReference type="GO" id="GO:0015658">
    <property type="term" value="F:branched-chain amino acid transmembrane transporter activity"/>
    <property type="evidence" value="ECO:0007669"/>
    <property type="project" value="TreeGrafter"/>
</dbReference>
<evidence type="ECO:0000313" key="8">
    <source>
        <dbReference type="EMBL" id="MDH2007136.1"/>
    </source>
</evidence>
<keyword evidence="6" id="KW-0029">Amino-acid transport</keyword>
<dbReference type="EMBL" id="JAOCJW010000047">
    <property type="protein sequence ID" value="MDH2007136.1"/>
    <property type="molecule type" value="Genomic_DNA"/>
</dbReference>
<sequence length="248" mass="26971">MSNATTPLLEVRGIDAGYGASQVLFGVSLTMEPHQVVSLMGRNGMGKSTTIKCITGALPVRKGQILFEGRDITNLPADVIARLGIAIVPEGRQCFPNLTVREHLVAFARPPAKPPQGALAAPTAPWDLARIYELFPRLKEREHHMGNQLSGGEQQMLAIGRALSTNPKLLILDEATEGLAPVIREEIWKCLAQLKAEGQAILVVDKYVNRLQEIAGLHCVLGRGQAVWQGNSMQMHAEKSTMSEHLGF</sequence>
<dbReference type="SMART" id="SM00382">
    <property type="entry name" value="AAA"/>
    <property type="match status" value="1"/>
</dbReference>
<dbReference type="PROSITE" id="PS00211">
    <property type="entry name" value="ABC_TRANSPORTER_1"/>
    <property type="match status" value="1"/>
</dbReference>
<dbReference type="GO" id="GO:0005524">
    <property type="term" value="F:ATP binding"/>
    <property type="evidence" value="ECO:0007669"/>
    <property type="project" value="UniProtKB-KW"/>
</dbReference>
<accession>A0AA43AZ42</accession>
<gene>
    <name evidence="8" type="ORF">N5J23_16615</name>
</gene>
<dbReference type="CDD" id="cd03224">
    <property type="entry name" value="ABC_TM1139_LivF_branched"/>
    <property type="match status" value="1"/>
</dbReference>
<organism evidence="8 9">
    <name type="scientific">Comamonas aquatica</name>
    <dbReference type="NCBI Taxonomy" id="225991"/>
    <lineage>
        <taxon>Bacteria</taxon>
        <taxon>Pseudomonadati</taxon>
        <taxon>Pseudomonadota</taxon>
        <taxon>Betaproteobacteria</taxon>
        <taxon>Burkholderiales</taxon>
        <taxon>Comamonadaceae</taxon>
        <taxon>Comamonas</taxon>
    </lineage>
</organism>
<evidence type="ECO:0000256" key="5">
    <source>
        <dbReference type="ARBA" id="ARBA00022840"/>
    </source>
</evidence>
<dbReference type="InterPro" id="IPR027417">
    <property type="entry name" value="P-loop_NTPase"/>
</dbReference>
<keyword evidence="5 8" id="KW-0067">ATP-binding</keyword>
<comment type="caution">
    <text evidence="8">The sequence shown here is derived from an EMBL/GenBank/DDBJ whole genome shotgun (WGS) entry which is preliminary data.</text>
</comment>
<feature type="domain" description="ABC transporter" evidence="7">
    <location>
        <begin position="9"/>
        <end position="248"/>
    </location>
</feature>
<dbReference type="InterPro" id="IPR017871">
    <property type="entry name" value="ABC_transporter-like_CS"/>
</dbReference>
<dbReference type="PROSITE" id="PS50893">
    <property type="entry name" value="ABC_TRANSPORTER_2"/>
    <property type="match status" value="1"/>
</dbReference>
<dbReference type="Pfam" id="PF00005">
    <property type="entry name" value="ABC_tran"/>
    <property type="match status" value="1"/>
</dbReference>
<evidence type="ECO:0000256" key="3">
    <source>
        <dbReference type="ARBA" id="ARBA00022475"/>
    </source>
</evidence>
<dbReference type="Gene3D" id="3.40.50.300">
    <property type="entry name" value="P-loop containing nucleotide triphosphate hydrolases"/>
    <property type="match status" value="1"/>
</dbReference>
<evidence type="ECO:0000313" key="9">
    <source>
        <dbReference type="Proteomes" id="UP001161294"/>
    </source>
</evidence>
<dbReference type="PANTHER" id="PTHR43820">
    <property type="entry name" value="HIGH-AFFINITY BRANCHED-CHAIN AMINO ACID TRANSPORT ATP-BINDING PROTEIN LIVF"/>
    <property type="match status" value="1"/>
</dbReference>
<dbReference type="SUPFAM" id="SSF52540">
    <property type="entry name" value="P-loop containing nucleoside triphosphate hydrolases"/>
    <property type="match status" value="1"/>
</dbReference>
<evidence type="ECO:0000259" key="7">
    <source>
        <dbReference type="PROSITE" id="PS50893"/>
    </source>
</evidence>
<keyword evidence="3" id="KW-1003">Cell membrane</keyword>